<evidence type="ECO:0000256" key="2">
    <source>
        <dbReference type="SAM" id="SignalP"/>
    </source>
</evidence>
<dbReference type="AlphaFoldDB" id="A0A4Y9SAP0"/>
<keyword evidence="2" id="KW-0732">Signal</keyword>
<gene>
    <name evidence="3" type="ORF">E4L96_12450</name>
</gene>
<protein>
    <recommendedName>
        <fullName evidence="5">CopL family metal-binding regulatory protein</fullName>
    </recommendedName>
</protein>
<evidence type="ECO:0000256" key="1">
    <source>
        <dbReference type="SAM" id="MobiDB-lite"/>
    </source>
</evidence>
<dbReference type="Proteomes" id="UP000298438">
    <property type="component" value="Unassembled WGS sequence"/>
</dbReference>
<sequence length="148" mass="15411">MKTVIRTLFVWLLLCAIPFQGYAMARMACGAMAGQQAPAALDAVPTASQQPHQHQLRMQHHAAADSTHAAHPALSCSAQDCSADHGNSPQHGKCGTVGGCCIAFALVPSAPPVLASSNAVTSAVPFLDRFVPDTVLSTLERPPRSALS</sequence>
<evidence type="ECO:0000313" key="4">
    <source>
        <dbReference type="Proteomes" id="UP000298438"/>
    </source>
</evidence>
<comment type="caution">
    <text evidence="3">The sequence shown here is derived from an EMBL/GenBank/DDBJ whole genome shotgun (WGS) entry which is preliminary data.</text>
</comment>
<name>A0A4Y9SAP0_9BURK</name>
<organism evidence="3 4">
    <name type="scientific">Zemynaea arenosa</name>
    <dbReference type="NCBI Taxonomy" id="2561931"/>
    <lineage>
        <taxon>Bacteria</taxon>
        <taxon>Pseudomonadati</taxon>
        <taxon>Pseudomonadota</taxon>
        <taxon>Betaproteobacteria</taxon>
        <taxon>Burkholderiales</taxon>
        <taxon>Oxalobacteraceae</taxon>
        <taxon>Telluria group</taxon>
        <taxon>Zemynaea</taxon>
    </lineage>
</organism>
<evidence type="ECO:0000313" key="3">
    <source>
        <dbReference type="EMBL" id="TFW19072.1"/>
    </source>
</evidence>
<feature type="region of interest" description="Disordered" evidence="1">
    <location>
        <begin position="43"/>
        <end position="64"/>
    </location>
</feature>
<accession>A0A4Y9SAP0</accession>
<dbReference type="EMBL" id="SPVF01000153">
    <property type="protein sequence ID" value="TFW19072.1"/>
    <property type="molecule type" value="Genomic_DNA"/>
</dbReference>
<reference evidence="3 4" key="1">
    <citation type="submission" date="2019-03" db="EMBL/GenBank/DDBJ databases">
        <title>Draft Genome Sequence of Massilia arenosa sp. nov., a Novel Massilia Species Isolated from a Sandy-loam Maize Soil.</title>
        <authorList>
            <person name="Raths R."/>
            <person name="Peta V."/>
            <person name="Bucking H."/>
        </authorList>
    </citation>
    <scope>NUCLEOTIDE SEQUENCE [LARGE SCALE GENOMIC DNA]</scope>
    <source>
        <strain evidence="3 4">MC02</strain>
    </source>
</reference>
<evidence type="ECO:0008006" key="5">
    <source>
        <dbReference type="Google" id="ProtNLM"/>
    </source>
</evidence>
<feature type="chain" id="PRO_5021455159" description="CopL family metal-binding regulatory protein" evidence="2">
    <location>
        <begin position="26"/>
        <end position="148"/>
    </location>
</feature>
<keyword evidence="4" id="KW-1185">Reference proteome</keyword>
<feature type="signal peptide" evidence="2">
    <location>
        <begin position="1"/>
        <end position="25"/>
    </location>
</feature>
<proteinExistence type="predicted"/>
<dbReference type="RefSeq" id="WP_135207547.1">
    <property type="nucleotide sequence ID" value="NZ_SPVF01000153.1"/>
</dbReference>